<evidence type="ECO:0000256" key="2">
    <source>
        <dbReference type="SAM" id="SignalP"/>
    </source>
</evidence>
<proteinExistence type="predicted"/>
<dbReference type="AlphaFoldDB" id="A0A151CFY8"/>
<keyword evidence="2" id="KW-0732">Signal</keyword>
<dbReference type="OrthoDB" id="5335022at2"/>
<dbReference type="STRING" id="1630136.AS592_06500"/>
<reference evidence="3 4" key="1">
    <citation type="submission" date="2015-11" db="EMBL/GenBank/DDBJ databases">
        <title>Draft genome of Sulfurovum riftiae 1812E, a member of the Epsilonproteobacteria isolated from the tube of the deep-sea hydrothermal vent tubewom Riftia pachyptila.</title>
        <authorList>
            <person name="Vetriani C."/>
            <person name="Giovannelli D."/>
        </authorList>
    </citation>
    <scope>NUCLEOTIDE SEQUENCE [LARGE SCALE GENOMIC DNA]</scope>
    <source>
        <strain evidence="3 4">1812E</strain>
    </source>
</reference>
<dbReference type="Proteomes" id="UP000075359">
    <property type="component" value="Unassembled WGS sequence"/>
</dbReference>
<evidence type="ECO:0000313" key="3">
    <source>
        <dbReference type="EMBL" id="KYJ86452.1"/>
    </source>
</evidence>
<accession>A0A151CFY8</accession>
<evidence type="ECO:0000313" key="4">
    <source>
        <dbReference type="Proteomes" id="UP000075359"/>
    </source>
</evidence>
<feature type="region of interest" description="Disordered" evidence="1">
    <location>
        <begin position="24"/>
        <end position="43"/>
    </location>
</feature>
<name>A0A151CFY8_9BACT</name>
<protein>
    <submittedName>
        <fullName evidence="3">Uncharacterized protein</fullName>
    </submittedName>
</protein>
<dbReference type="EMBL" id="LNKT01000023">
    <property type="protein sequence ID" value="KYJ86452.1"/>
    <property type="molecule type" value="Genomic_DNA"/>
</dbReference>
<evidence type="ECO:0000256" key="1">
    <source>
        <dbReference type="SAM" id="MobiDB-lite"/>
    </source>
</evidence>
<comment type="caution">
    <text evidence="3">The sequence shown here is derived from an EMBL/GenBank/DDBJ whole genome shotgun (WGS) entry which is preliminary data.</text>
</comment>
<sequence length="102" mass="12034">MKRTWMILLLCIAFIPVYGTEHNATTEHNRSKESNRTVVSDKTKEAVKKAMELEEKYAREQRFYQGDEYDLKSKEFDPETLKKVPAIEPDYDFDMDTGVYDD</sequence>
<feature type="chain" id="PRO_5007578467" evidence="2">
    <location>
        <begin position="20"/>
        <end position="102"/>
    </location>
</feature>
<dbReference type="RefSeq" id="WP_067330651.1">
    <property type="nucleotide sequence ID" value="NZ_LNKT01000023.1"/>
</dbReference>
<organism evidence="3 4">
    <name type="scientific">Sulfurovum riftiae</name>
    <dbReference type="NCBI Taxonomy" id="1630136"/>
    <lineage>
        <taxon>Bacteria</taxon>
        <taxon>Pseudomonadati</taxon>
        <taxon>Campylobacterota</taxon>
        <taxon>Epsilonproteobacteria</taxon>
        <taxon>Campylobacterales</taxon>
        <taxon>Sulfurovaceae</taxon>
        <taxon>Sulfurovum</taxon>
    </lineage>
</organism>
<gene>
    <name evidence="3" type="ORF">AS592_06500</name>
</gene>
<feature type="signal peptide" evidence="2">
    <location>
        <begin position="1"/>
        <end position="19"/>
    </location>
</feature>
<keyword evidence="4" id="KW-1185">Reference proteome</keyword>